<name>A0A8J6IX88_9FIRM</name>
<organism evidence="3 4">
    <name type="scientific">Flintibacter faecis</name>
    <dbReference type="NCBI Taxonomy" id="2763047"/>
    <lineage>
        <taxon>Bacteria</taxon>
        <taxon>Bacillati</taxon>
        <taxon>Bacillota</taxon>
        <taxon>Clostridia</taxon>
        <taxon>Eubacteriales</taxon>
        <taxon>Flintibacter</taxon>
    </lineage>
</organism>
<evidence type="ECO:0000313" key="4">
    <source>
        <dbReference type="Proteomes" id="UP000602260"/>
    </source>
</evidence>
<dbReference type="InterPro" id="IPR002869">
    <property type="entry name" value="Pyrv_flavodox_OxRed_cen"/>
</dbReference>
<protein>
    <submittedName>
        <fullName evidence="3">Indolepyruvate oxidoreductase subunit beta</fullName>
    </submittedName>
</protein>
<proteinExistence type="predicted"/>
<dbReference type="InterPro" id="IPR052198">
    <property type="entry name" value="IorB_Oxidoreductase"/>
</dbReference>
<gene>
    <name evidence="3" type="ORF">H8S55_02000</name>
</gene>
<dbReference type="InterPro" id="IPR019752">
    <property type="entry name" value="Pyrv/ketoisovalerate_OxRed_cat"/>
</dbReference>
<dbReference type="PANTHER" id="PTHR43854">
    <property type="entry name" value="INDOLEPYRUVATE OXIDOREDUCTASE SUBUNIT IORB"/>
    <property type="match status" value="1"/>
</dbReference>
<dbReference type="PANTHER" id="PTHR43854:SF1">
    <property type="entry name" value="INDOLEPYRUVATE OXIDOREDUCTASE SUBUNIT IORB"/>
    <property type="match status" value="1"/>
</dbReference>
<dbReference type="SUPFAM" id="SSF53323">
    <property type="entry name" value="Pyruvate-ferredoxin oxidoreductase, PFOR, domain III"/>
    <property type="match status" value="1"/>
</dbReference>
<sequence>METKNIMIVGVGGQGSLLASKLLGHLLMEQGYDVKVSEVHGMSQRGGSVVTYVRYGDKVASPIIDKGEADFIVSFELLEAARWLGFLKPDGQIVTSTQQIDPMPVITGAAAYPQDLVAKMKATGAKVDALDCLALAEQAGSAKAVNIVLMGRLSHYFDLPEEAWQKSLEAMVPAKFLELNKKAFQLGKNA</sequence>
<dbReference type="NCBIfam" id="NF005325">
    <property type="entry name" value="PRK06853.1-5"/>
    <property type="match status" value="1"/>
</dbReference>
<comment type="caution">
    <text evidence="3">The sequence shown here is derived from an EMBL/GenBank/DDBJ whole genome shotgun (WGS) entry which is preliminary data.</text>
</comment>
<keyword evidence="4" id="KW-1185">Reference proteome</keyword>
<evidence type="ECO:0000256" key="1">
    <source>
        <dbReference type="ARBA" id="ARBA00023002"/>
    </source>
</evidence>
<dbReference type="EMBL" id="JACOPN010000001">
    <property type="protein sequence ID" value="MBC5716110.1"/>
    <property type="molecule type" value="Genomic_DNA"/>
</dbReference>
<dbReference type="NCBIfam" id="NF005322">
    <property type="entry name" value="PRK06853.1-2"/>
    <property type="match status" value="1"/>
</dbReference>
<accession>A0A8J6IX88</accession>
<dbReference type="RefSeq" id="WP_147561915.1">
    <property type="nucleotide sequence ID" value="NZ_JACOPN010000001.1"/>
</dbReference>
<dbReference type="Proteomes" id="UP000602260">
    <property type="component" value="Unassembled WGS sequence"/>
</dbReference>
<evidence type="ECO:0000313" key="3">
    <source>
        <dbReference type="EMBL" id="MBC5716110.1"/>
    </source>
</evidence>
<dbReference type="Gene3D" id="3.40.920.10">
    <property type="entry name" value="Pyruvate-ferredoxin oxidoreductase, PFOR, domain III"/>
    <property type="match status" value="1"/>
</dbReference>
<dbReference type="AlphaFoldDB" id="A0A8J6IX88"/>
<dbReference type="GO" id="GO:0016903">
    <property type="term" value="F:oxidoreductase activity, acting on the aldehyde or oxo group of donors"/>
    <property type="evidence" value="ECO:0007669"/>
    <property type="project" value="InterPro"/>
</dbReference>
<keyword evidence="1" id="KW-0560">Oxidoreductase</keyword>
<dbReference type="Pfam" id="PF01558">
    <property type="entry name" value="POR"/>
    <property type="match status" value="1"/>
</dbReference>
<reference evidence="3" key="1">
    <citation type="submission" date="2020-08" db="EMBL/GenBank/DDBJ databases">
        <title>Genome public.</title>
        <authorList>
            <person name="Liu C."/>
            <person name="Sun Q."/>
        </authorList>
    </citation>
    <scope>NUCLEOTIDE SEQUENCE</scope>
    <source>
        <strain evidence="3">BX5</strain>
    </source>
</reference>
<feature type="domain" description="Pyruvate/ketoisovalerate oxidoreductase catalytic" evidence="2">
    <location>
        <begin position="12"/>
        <end position="187"/>
    </location>
</feature>
<evidence type="ECO:0000259" key="2">
    <source>
        <dbReference type="Pfam" id="PF01558"/>
    </source>
</evidence>